<feature type="transmembrane region" description="Helical" evidence="8">
    <location>
        <begin position="396"/>
        <end position="413"/>
    </location>
</feature>
<evidence type="ECO:0000256" key="7">
    <source>
        <dbReference type="SAM" id="MobiDB-lite"/>
    </source>
</evidence>
<feature type="transmembrane region" description="Helical" evidence="8">
    <location>
        <begin position="197"/>
        <end position="218"/>
    </location>
</feature>
<evidence type="ECO:0000313" key="9">
    <source>
        <dbReference type="EMBL" id="SHN62190.1"/>
    </source>
</evidence>
<evidence type="ECO:0000256" key="8">
    <source>
        <dbReference type="SAM" id="Phobius"/>
    </source>
</evidence>
<evidence type="ECO:0000256" key="2">
    <source>
        <dbReference type="ARBA" id="ARBA00022448"/>
    </source>
</evidence>
<dbReference type="GO" id="GO:0042910">
    <property type="term" value="F:xenobiotic transmembrane transporter activity"/>
    <property type="evidence" value="ECO:0007669"/>
    <property type="project" value="InterPro"/>
</dbReference>
<evidence type="ECO:0000256" key="1">
    <source>
        <dbReference type="ARBA" id="ARBA00004429"/>
    </source>
</evidence>
<dbReference type="AlphaFoldDB" id="A0A1M7SUV9"/>
<organism evidence="9 10">
    <name type="scientific">Oceanicella actignis</name>
    <dbReference type="NCBI Taxonomy" id="1189325"/>
    <lineage>
        <taxon>Bacteria</taxon>
        <taxon>Pseudomonadati</taxon>
        <taxon>Pseudomonadota</taxon>
        <taxon>Alphaproteobacteria</taxon>
        <taxon>Rhodobacterales</taxon>
        <taxon>Paracoccaceae</taxon>
        <taxon>Oceanicella</taxon>
    </lineage>
</organism>
<evidence type="ECO:0000256" key="4">
    <source>
        <dbReference type="ARBA" id="ARBA00022692"/>
    </source>
</evidence>
<dbReference type="Pfam" id="PF01554">
    <property type="entry name" value="MatE"/>
    <property type="match status" value="2"/>
</dbReference>
<feature type="transmembrane region" description="Helical" evidence="8">
    <location>
        <begin position="320"/>
        <end position="342"/>
    </location>
</feature>
<evidence type="ECO:0000256" key="6">
    <source>
        <dbReference type="ARBA" id="ARBA00023136"/>
    </source>
</evidence>
<evidence type="ECO:0000313" key="10">
    <source>
        <dbReference type="Proteomes" id="UP000184066"/>
    </source>
</evidence>
<evidence type="ECO:0000256" key="3">
    <source>
        <dbReference type="ARBA" id="ARBA00022475"/>
    </source>
</evidence>
<feature type="transmembrane region" description="Helical" evidence="8">
    <location>
        <begin position="239"/>
        <end position="265"/>
    </location>
</feature>
<dbReference type="InterPro" id="IPR052031">
    <property type="entry name" value="Membrane_Transporter-Flippase"/>
</dbReference>
<feature type="transmembrane region" description="Helical" evidence="8">
    <location>
        <begin position="172"/>
        <end position="191"/>
    </location>
</feature>
<feature type="transmembrane region" description="Helical" evidence="8">
    <location>
        <begin position="21"/>
        <end position="46"/>
    </location>
</feature>
<dbReference type="EMBL" id="FRDL01000003">
    <property type="protein sequence ID" value="SHN62190.1"/>
    <property type="molecule type" value="Genomic_DNA"/>
</dbReference>
<feature type="region of interest" description="Disordered" evidence="7">
    <location>
        <begin position="449"/>
        <end position="502"/>
    </location>
</feature>
<dbReference type="PIRSF" id="PIRSF006603">
    <property type="entry name" value="DinF"/>
    <property type="match status" value="1"/>
</dbReference>
<keyword evidence="4 8" id="KW-0812">Transmembrane</keyword>
<keyword evidence="6 8" id="KW-0472">Membrane</keyword>
<feature type="transmembrane region" description="Helical" evidence="8">
    <location>
        <begin position="354"/>
        <end position="375"/>
    </location>
</feature>
<proteinExistence type="predicted"/>
<name>A0A1M7SUV9_9RHOB</name>
<evidence type="ECO:0000256" key="5">
    <source>
        <dbReference type="ARBA" id="ARBA00022989"/>
    </source>
</evidence>
<feature type="transmembrane region" description="Helical" evidence="8">
    <location>
        <begin position="58"/>
        <end position="81"/>
    </location>
</feature>
<feature type="compositionally biased region" description="Gly residues" evidence="7">
    <location>
        <begin position="485"/>
        <end position="502"/>
    </location>
</feature>
<comment type="subcellular location">
    <subcellularLocation>
        <location evidence="1">Cell inner membrane</location>
        <topology evidence="1">Multi-pass membrane protein</topology>
    </subcellularLocation>
</comment>
<protein>
    <submittedName>
        <fullName evidence="9">Putative efflux protein, MATE family</fullName>
    </submittedName>
</protein>
<dbReference type="STRING" id="1189325.SAMN04488119_101256"/>
<dbReference type="InterPro" id="IPR002528">
    <property type="entry name" value="MATE_fam"/>
</dbReference>
<dbReference type="InterPro" id="IPR048279">
    <property type="entry name" value="MdtK-like"/>
</dbReference>
<keyword evidence="5 8" id="KW-1133">Transmembrane helix</keyword>
<reference evidence="9 10" key="1">
    <citation type="submission" date="2016-12" db="EMBL/GenBank/DDBJ databases">
        <authorList>
            <person name="Song W.-J."/>
            <person name="Kurnit D.M."/>
        </authorList>
    </citation>
    <scope>NUCLEOTIDE SEQUENCE [LARGE SCALE GENOMIC DNA]</scope>
    <source>
        <strain evidence="9 10">CGMCC 1.10808</strain>
    </source>
</reference>
<dbReference type="RefSeq" id="WP_072746827.1">
    <property type="nucleotide sequence ID" value="NZ_FOHL01000001.1"/>
</dbReference>
<dbReference type="PANTHER" id="PTHR43549">
    <property type="entry name" value="MULTIDRUG RESISTANCE PROTEIN YPNP-RELATED"/>
    <property type="match status" value="1"/>
</dbReference>
<sequence>MSARGPQGRFVTGSTMRHVAVMTMAGSLGLTFMFLVDFVTLFYVSLLGDERLTSAVGYAWTIQFFTVSVGIGFAIAATATVSRALGARRREDARRLATSSLSIAVAGMALTAGAALAFRRELLALLGAEGMAAQAAADFLSVTLPSLPLMAAGMAGGSILRAQGDARRSMMVTLGAGLAAMVLDPLFIFGFDMGVQGAAWAMALSRAVTTVLALRFLARVHDLLAPFDLRAALGDLRPVLAVALPASLTQLSTPFGNFLFTGAIAQFGDSAVAGWSVVSRMTVLAFGGIFALSGAIGGIIGQNYGAGRLDRVRSTLRDALIFNAGYVAAVWAVLALSAPHLAAAFSLSEDGARVVAAFGRIAAGGFLFAGALFVANSAFNNLGRPMWSALFNWSRDAIAAPVMLALFVGPFMAPGVVYAQAAAGVLAGIAAAAAAWRLVGRLEAGARPAAGWGAAPPTPSGRAGASMPVAEAAGVHPSAGDEPDGVGGADGADGADGGAPRR</sequence>
<feature type="transmembrane region" description="Helical" evidence="8">
    <location>
        <begin position="101"/>
        <end position="119"/>
    </location>
</feature>
<keyword evidence="10" id="KW-1185">Reference proteome</keyword>
<accession>A0A1M7SUV9</accession>
<dbReference type="GO" id="GO:0005886">
    <property type="term" value="C:plasma membrane"/>
    <property type="evidence" value="ECO:0007669"/>
    <property type="project" value="UniProtKB-SubCell"/>
</dbReference>
<gene>
    <name evidence="9" type="ORF">SAMN05216200_103257</name>
</gene>
<dbReference type="GO" id="GO:0015297">
    <property type="term" value="F:antiporter activity"/>
    <property type="evidence" value="ECO:0007669"/>
    <property type="project" value="InterPro"/>
</dbReference>
<feature type="transmembrane region" description="Helical" evidence="8">
    <location>
        <begin position="139"/>
        <end position="160"/>
    </location>
</feature>
<keyword evidence="3" id="KW-1003">Cell membrane</keyword>
<dbReference type="Proteomes" id="UP000184066">
    <property type="component" value="Unassembled WGS sequence"/>
</dbReference>
<dbReference type="PANTHER" id="PTHR43549:SF3">
    <property type="entry name" value="MULTIDRUG RESISTANCE PROTEIN YPNP-RELATED"/>
    <property type="match status" value="1"/>
</dbReference>
<keyword evidence="2" id="KW-0813">Transport</keyword>
<feature type="transmembrane region" description="Helical" evidence="8">
    <location>
        <begin position="419"/>
        <end position="439"/>
    </location>
</feature>
<feature type="transmembrane region" description="Helical" evidence="8">
    <location>
        <begin position="277"/>
        <end position="300"/>
    </location>
</feature>